<dbReference type="GeneID" id="16194322"/>
<name>R4TG98_9CAUD</name>
<sequence>METMSDDRHSCPDPNCGGSLSHTGRKRRLYGGHHVTIFVCGECGREVERG</sequence>
<dbReference type="EMBL" id="KC292024">
    <property type="protein sequence ID" value="AGM11256.1"/>
    <property type="molecule type" value="Genomic_DNA"/>
</dbReference>
<organism evidence="2 3">
    <name type="scientific">Haloarcula hispanica tailed virus 2</name>
    <dbReference type="NCBI Taxonomy" id="1273751"/>
    <lineage>
        <taxon>Viruses</taxon>
        <taxon>Duplodnaviria</taxon>
        <taxon>Heunggongvirae</taxon>
        <taxon>Uroviricota</taxon>
        <taxon>Caudoviricetes</taxon>
        <taxon>Saparoviridae</taxon>
        <taxon>Halohivirus</taxon>
        <taxon>Halohivirus suolae</taxon>
        <taxon>Halohivirus HHTV2</taxon>
    </lineage>
</organism>
<reference evidence="2 3" key="1">
    <citation type="submission" date="2012-12" db="EMBL/GenBank/DDBJ databases">
        <authorList>
            <person name="Sencilo A."/>
            <person name="Jacobs-Sera D."/>
            <person name="Russell D.A."/>
            <person name="Ko C."/>
            <person name="Atanasova N."/>
            <person name="Osterlund E."/>
            <person name="Oksanen H.M."/>
            <person name="Bamford D.H."/>
            <person name="Hatfull G.F."/>
            <person name="Roine E."/>
            <person name="Hendrix R.W."/>
        </authorList>
    </citation>
    <scope>NUCLEOTIDE SEQUENCE [LARGE SCALE GENOMIC DNA]</scope>
</reference>
<evidence type="ECO:0000313" key="2">
    <source>
        <dbReference type="EMBL" id="AGM11256.1"/>
    </source>
</evidence>
<dbReference type="Proteomes" id="UP000203112">
    <property type="component" value="Segment"/>
</dbReference>
<protein>
    <submittedName>
        <fullName evidence="2">Uncharacterized protein</fullName>
    </submittedName>
</protein>
<proteinExistence type="predicted"/>
<evidence type="ECO:0000256" key="1">
    <source>
        <dbReference type="SAM" id="MobiDB-lite"/>
    </source>
</evidence>
<dbReference type="RefSeq" id="YP_008060379.1">
    <property type="nucleotide sequence ID" value="NC_021340.1"/>
</dbReference>
<gene>
    <name evidence="2" type="primary">70</name>
    <name evidence="2" type="ORF">HHTV2_70</name>
</gene>
<accession>R4TG98</accession>
<feature type="region of interest" description="Disordered" evidence="1">
    <location>
        <begin position="1"/>
        <end position="24"/>
    </location>
</feature>
<feature type="compositionally biased region" description="Basic and acidic residues" evidence="1">
    <location>
        <begin position="1"/>
        <end position="11"/>
    </location>
</feature>
<dbReference type="KEGG" id="vg:16194322"/>
<keyword evidence="3" id="KW-1185">Reference proteome</keyword>
<evidence type="ECO:0000313" key="3">
    <source>
        <dbReference type="Proteomes" id="UP000203112"/>
    </source>
</evidence>